<dbReference type="AlphaFoldDB" id="D1AUX6"/>
<dbReference type="EMBL" id="CP001779">
    <property type="protein sequence ID" value="ACZ01536.1"/>
    <property type="molecule type" value="Genomic_DNA"/>
</dbReference>
<dbReference type="HOGENOM" id="CLU_380773_0_0_0"/>
<dbReference type="KEGG" id="smf:Smon_1074"/>
<evidence type="ECO:0000313" key="2">
    <source>
        <dbReference type="EMBL" id="ACZ01536.1"/>
    </source>
</evidence>
<feature type="region of interest" description="Disordered" evidence="1">
    <location>
        <begin position="501"/>
        <end position="523"/>
    </location>
</feature>
<feature type="compositionally biased region" description="Basic and acidic residues" evidence="1">
    <location>
        <begin position="632"/>
        <end position="641"/>
    </location>
</feature>
<sequence>MNKIVFGFLAIAAIASFSDTSGNLEIDESVEFGKGVDISINNKAKIGVYLDSQKNLYGFAHLEKKDKILEKNSKIKRLVGLSYQKKLGDKTDIGFYGSYKSLVMLDYKEDESFKDELLKHLSAKNKYRDDFNFFQKTDALNRLGYKSENDKNLILGFHGNTRFKRTDVYLSGSYVTKNFNSDSNRLYAYLETNTMYNLGFFNAKVIYDLNNEKQSKNKVIHKNSNDDDIQVAQNGGALNLDFKFSSSRILQDTFFYNQAKLDLKSGLKATDKGERFLEFEQKNYFKYTGIKNLTTVGKLDYEFKHSVFFEKSKDDKKKSSNSELITENSHAVKVSVSADYVTDKYRLFGEFVTGNSIAKAKRSFINHSYDLKGIFEYNVLDNFKLVTDGNFRSYITGFFDNSDATLRLGYKSSGRDGRVIYDSKSNVGYRMFGYSKNDITNSIFSLSDNKVTYLNRGFKVEANLNFASEYEMVTREEDAPDESSNGKGKAKASQVVFEVAAAKKPSKPKAAPKAPAPKAAPKTKKVIKHYENLLLFLNPGFKMSYKKGNGYIGTDVQFVYSRDVFHGETNNRYGLMSKNEFRYDIKDNVTLITGLDLDYREKKLSFDNMKHFTDYVENLGFDRYKYFKYREKEKEKNDSKKNNGNTQQTVPKTKYDYNDNKKLKVEDEPTKDREVKVKVSLGSEIKLIQNKLSVKPTTSFTYVYSKENDMKENKYIGNIGLNISYNW</sequence>
<dbReference type="GeneID" id="29672814"/>
<dbReference type="Proteomes" id="UP000002072">
    <property type="component" value="Chromosome"/>
</dbReference>
<dbReference type="OrthoDB" id="95729at2"/>
<accession>D1AUX6</accession>
<evidence type="ECO:0000256" key="1">
    <source>
        <dbReference type="SAM" id="MobiDB-lite"/>
    </source>
</evidence>
<feature type="region of interest" description="Disordered" evidence="1">
    <location>
        <begin position="632"/>
        <end position="661"/>
    </location>
</feature>
<dbReference type="RefSeq" id="WP_012859083.1">
    <property type="nucleotide sequence ID" value="NC_013515.1"/>
</dbReference>
<dbReference type="STRING" id="519441.Smon_1074"/>
<gene>
    <name evidence="2" type="ordered locus">Smon_1074</name>
</gene>
<proteinExistence type="predicted"/>
<name>D1AUX6_STRM9</name>
<feature type="compositionally biased region" description="Low complexity" evidence="1">
    <location>
        <begin position="501"/>
        <end position="520"/>
    </location>
</feature>
<organism evidence="2 3">
    <name type="scientific">Streptobacillus moniliformis (strain ATCC 14647 / DSM 12112 / NCTC 10651 / 9901)</name>
    <dbReference type="NCBI Taxonomy" id="519441"/>
    <lineage>
        <taxon>Bacteria</taxon>
        <taxon>Fusobacteriati</taxon>
        <taxon>Fusobacteriota</taxon>
        <taxon>Fusobacteriia</taxon>
        <taxon>Fusobacteriales</taxon>
        <taxon>Leptotrichiaceae</taxon>
        <taxon>Streptobacillus</taxon>
    </lineage>
</organism>
<reference evidence="2 3" key="1">
    <citation type="journal article" date="2009" name="Stand. Genomic Sci.">
        <title>Complete genome sequence of Streptobacillus moniliformis type strain (9901T).</title>
        <authorList>
            <person name="Nolan M."/>
            <person name="Gronow S."/>
            <person name="Lapidus A."/>
            <person name="Ivanova N."/>
            <person name="Copeland A."/>
            <person name="Lucas S."/>
            <person name="Del Rio T.G."/>
            <person name="Chen F."/>
            <person name="Tice H."/>
            <person name="Pitluck S."/>
            <person name="Cheng J.F."/>
            <person name="Sims D."/>
            <person name="Meincke L."/>
            <person name="Bruce D."/>
            <person name="Goodwin L."/>
            <person name="Brettin T."/>
            <person name="Han C."/>
            <person name="Detter J.C."/>
            <person name="Ovchinikova G."/>
            <person name="Pati A."/>
            <person name="Mavromatis K."/>
            <person name="Mikhailova N."/>
            <person name="Chen A."/>
            <person name="Palaniappan K."/>
            <person name="Land M."/>
            <person name="Hauser L."/>
            <person name="Chang Y.J."/>
            <person name="Jeffries C.D."/>
            <person name="Rohde M."/>
            <person name="Sproer C."/>
            <person name="Goker M."/>
            <person name="Bristow J."/>
            <person name="Eisen J.A."/>
            <person name="Markowitz V."/>
            <person name="Hugenholtz P."/>
            <person name="Kyrpides N.C."/>
            <person name="Klenk H.P."/>
            <person name="Chain P."/>
        </authorList>
    </citation>
    <scope>NUCLEOTIDE SEQUENCE [LARGE SCALE GENOMIC DNA]</scope>
    <source>
        <strain evidence="3">ATCC 14647 / DSM 12112 / NCTC 10651 / 9901</strain>
    </source>
</reference>
<keyword evidence="3" id="KW-1185">Reference proteome</keyword>
<protein>
    <submittedName>
        <fullName evidence="2">Uncharacterized protein</fullName>
    </submittedName>
</protein>
<evidence type="ECO:0000313" key="3">
    <source>
        <dbReference type="Proteomes" id="UP000002072"/>
    </source>
</evidence>